<evidence type="ECO:0000256" key="3">
    <source>
        <dbReference type="ARBA" id="ARBA00022516"/>
    </source>
</evidence>
<evidence type="ECO:0000256" key="7">
    <source>
        <dbReference type="ARBA" id="ARBA00023002"/>
    </source>
</evidence>
<evidence type="ECO:0000256" key="8">
    <source>
        <dbReference type="ARBA" id="ARBA00023098"/>
    </source>
</evidence>
<comment type="pathway">
    <text evidence="2">Lipid metabolism.</text>
</comment>
<evidence type="ECO:0000256" key="9">
    <source>
        <dbReference type="ARBA" id="ARBA00023140"/>
    </source>
</evidence>
<evidence type="ECO:0000256" key="10">
    <source>
        <dbReference type="ARBA" id="ARBA00023160"/>
    </source>
</evidence>
<dbReference type="GeneID" id="92836383"/>
<comment type="caution">
    <text evidence="21">The sequence shown here is derived from an EMBL/GenBank/DDBJ whole genome shotgun (WGS) entry which is preliminary data.</text>
</comment>
<keyword evidence="6" id="KW-0521">NADP</keyword>
<comment type="subunit">
    <text evidence="12">Interacts with PEX5, probably required to target it into peroxisomes.</text>
</comment>
<comment type="function">
    <text evidence="11">Participates in chain elongation of fatty acids. Catalyzes the reduction of trans-2-enoyl-CoAs of varying chain lengths from 6:1 to 16:1, having maximum activity with 10:1 CoA. Has no 2,4-dienoyl-CoA reductase activity.</text>
</comment>
<comment type="catalytic activity">
    <reaction evidence="20">
        <text>(2E)-octenoyl-CoA + NADPH + H(+) = octanoyl-CoA + NADP(+)</text>
        <dbReference type="Rhea" id="RHEA:44952"/>
        <dbReference type="ChEBI" id="CHEBI:15378"/>
        <dbReference type="ChEBI" id="CHEBI:57386"/>
        <dbReference type="ChEBI" id="CHEBI:57783"/>
        <dbReference type="ChEBI" id="CHEBI:58349"/>
        <dbReference type="ChEBI" id="CHEBI:62242"/>
    </reaction>
    <physiologicalReaction direction="left-to-right" evidence="20">
        <dbReference type="Rhea" id="RHEA:44953"/>
    </physiologicalReaction>
</comment>
<sequence length="306" mass="32784">MSYQSIFRADAFTDKVIIVTGGGSGIGRCTAHELASLGAQVVITGRKIEKLEKVSQEILEDGGKVHFIVCDNRDEEQVKNMIAEVIEKFSKLDGLVNNAGGQFPSALESISANGFDAVVRNNLHSTFYLMREAYNQWMAKHGGSIVNMAADMWGGMPGMGHSGAARSGVDNLTKTASVEWGRSGVRVNCVAPGWIISSGMDNYSGDFAKFIIPSLAGNVPLKRMGTESEISSAICYLLSDAAAFVSGVTLRVDGAASQGTRMYPLADATNSQSFNGFHRAFIPDVLKDQIEKAEQQSAQAQDANKD</sequence>
<gene>
    <name evidence="21" type="ORF">F992_03037</name>
</gene>
<accession>A0ABP2TTR4</accession>
<keyword evidence="22" id="KW-1185">Reference proteome</keyword>
<evidence type="ECO:0000256" key="19">
    <source>
        <dbReference type="ARBA" id="ARBA00049386"/>
    </source>
</evidence>
<keyword evidence="5" id="KW-0276">Fatty acid metabolism</keyword>
<evidence type="ECO:0000256" key="18">
    <source>
        <dbReference type="ARBA" id="ARBA00049251"/>
    </source>
</evidence>
<comment type="catalytic activity">
    <reaction evidence="17">
        <text>(2E)-hexenoyl-CoA + NADPH + H(+) = hexanoyl-CoA + NADP(+)</text>
        <dbReference type="Rhea" id="RHEA:44956"/>
        <dbReference type="ChEBI" id="CHEBI:15378"/>
        <dbReference type="ChEBI" id="CHEBI:57783"/>
        <dbReference type="ChEBI" id="CHEBI:58349"/>
        <dbReference type="ChEBI" id="CHEBI:62077"/>
        <dbReference type="ChEBI" id="CHEBI:62620"/>
    </reaction>
    <physiologicalReaction direction="left-to-right" evidence="17">
        <dbReference type="Rhea" id="RHEA:44957"/>
    </physiologicalReaction>
</comment>
<evidence type="ECO:0000313" key="22">
    <source>
        <dbReference type="Proteomes" id="UP000013190"/>
    </source>
</evidence>
<dbReference type="Gene3D" id="3.40.50.720">
    <property type="entry name" value="NAD(P)-binding Rossmann-like Domain"/>
    <property type="match status" value="1"/>
</dbReference>
<keyword evidence="3" id="KW-0444">Lipid biosynthesis</keyword>
<dbReference type="PANTHER" id="PTHR24317:SF7">
    <property type="entry name" value="PEROXISOMAL TRANS-2-ENOYL-COA REDUCTASE"/>
    <property type="match status" value="1"/>
</dbReference>
<evidence type="ECO:0000256" key="17">
    <source>
        <dbReference type="ARBA" id="ARBA00049108"/>
    </source>
</evidence>
<dbReference type="EMBL" id="APOJ01000031">
    <property type="protein sequence ID" value="ENU25703.1"/>
    <property type="molecule type" value="Genomic_DNA"/>
</dbReference>
<comment type="subcellular location">
    <subcellularLocation>
        <location evidence="1">Peroxisome</location>
    </subcellularLocation>
</comment>
<dbReference type="Pfam" id="PF13561">
    <property type="entry name" value="adh_short_C2"/>
    <property type="match status" value="1"/>
</dbReference>
<evidence type="ECO:0000256" key="13">
    <source>
        <dbReference type="ARBA" id="ARBA00038849"/>
    </source>
</evidence>
<evidence type="ECO:0000256" key="14">
    <source>
        <dbReference type="ARBA" id="ARBA00041063"/>
    </source>
</evidence>
<dbReference type="PRINTS" id="PR00081">
    <property type="entry name" value="GDHRDH"/>
</dbReference>
<dbReference type="EC" id="1.3.1.38" evidence="13"/>
<keyword evidence="4" id="KW-0597">Phosphoprotein</keyword>
<evidence type="ECO:0000256" key="1">
    <source>
        <dbReference type="ARBA" id="ARBA00004275"/>
    </source>
</evidence>
<keyword evidence="10" id="KW-0275">Fatty acid biosynthesis</keyword>
<comment type="catalytic activity">
    <reaction evidence="15">
        <text>(2E)-dodecenoyl-CoA + NADPH + H(+) = dodecanoyl-CoA + NADP(+)</text>
        <dbReference type="Rhea" id="RHEA:44964"/>
        <dbReference type="ChEBI" id="CHEBI:15378"/>
        <dbReference type="ChEBI" id="CHEBI:57330"/>
        <dbReference type="ChEBI" id="CHEBI:57375"/>
        <dbReference type="ChEBI" id="CHEBI:57783"/>
        <dbReference type="ChEBI" id="CHEBI:58349"/>
    </reaction>
    <physiologicalReaction direction="left-to-right" evidence="15">
        <dbReference type="Rhea" id="RHEA:44965"/>
    </physiologicalReaction>
</comment>
<comment type="catalytic activity">
    <reaction evidence="19">
        <text>(2E)-decenoyl-CoA + NADPH + H(+) = decanoyl-CoA + NADP(+)</text>
        <dbReference type="Rhea" id="RHEA:44960"/>
        <dbReference type="ChEBI" id="CHEBI:15378"/>
        <dbReference type="ChEBI" id="CHEBI:57783"/>
        <dbReference type="ChEBI" id="CHEBI:58349"/>
        <dbReference type="ChEBI" id="CHEBI:61406"/>
        <dbReference type="ChEBI" id="CHEBI:61430"/>
    </reaction>
    <physiologicalReaction direction="left-to-right" evidence="19">
        <dbReference type="Rhea" id="RHEA:44961"/>
    </physiologicalReaction>
</comment>
<evidence type="ECO:0000256" key="15">
    <source>
        <dbReference type="ARBA" id="ARBA00047570"/>
    </source>
</evidence>
<reference evidence="21 22" key="2">
    <citation type="journal article" date="2016" name="Int. J. Syst. Evol. Microbiol.">
        <title>Taxonomy of haemolytic and/or proteolytic strains of the genus Acinetobacter with the proposal of Acinetobacter courvalinii sp. nov. (genomic species 14 sensu Bouvet &amp; Jeanjean), Acinetobacter dispersus sp. nov. (genomic species 17), Acinetobacter modestus sp. nov., Acinetobacter proteolyticus sp. nov. and Acinetobacter vivianii sp. nov.</title>
        <authorList>
            <person name="Nemec A."/>
            <person name="Radolfova-Krizova L."/>
            <person name="Maixnerova M."/>
            <person name="Vrestiakova E."/>
            <person name="Jezek P."/>
            <person name="Sedo O."/>
        </authorList>
    </citation>
    <scope>NUCLEOTIDE SEQUENCE [LARGE SCALE GENOMIC DNA]</scope>
    <source>
        <strain evidence="21 22">NIPH 236</strain>
    </source>
</reference>
<evidence type="ECO:0000256" key="4">
    <source>
        <dbReference type="ARBA" id="ARBA00022553"/>
    </source>
</evidence>
<organism evidence="21 22">
    <name type="scientific">Acinetobacter modestus</name>
    <dbReference type="NCBI Taxonomy" id="1776740"/>
    <lineage>
        <taxon>Bacteria</taxon>
        <taxon>Pseudomonadati</taxon>
        <taxon>Pseudomonadota</taxon>
        <taxon>Gammaproteobacteria</taxon>
        <taxon>Moraxellales</taxon>
        <taxon>Moraxellaceae</taxon>
        <taxon>Acinetobacter</taxon>
    </lineage>
</organism>
<evidence type="ECO:0000256" key="16">
    <source>
        <dbReference type="ARBA" id="ARBA00048686"/>
    </source>
</evidence>
<dbReference type="InterPro" id="IPR052388">
    <property type="entry name" value="Peroxisomal_t2-enoyl-CoA_red"/>
</dbReference>
<name>A0ABP2TTR4_9GAMM</name>
<dbReference type="CDD" id="cd05369">
    <property type="entry name" value="TER_DECR_SDR_a"/>
    <property type="match status" value="1"/>
</dbReference>
<evidence type="ECO:0000256" key="20">
    <source>
        <dbReference type="ARBA" id="ARBA00049559"/>
    </source>
</evidence>
<evidence type="ECO:0000256" key="2">
    <source>
        <dbReference type="ARBA" id="ARBA00005189"/>
    </source>
</evidence>
<reference evidence="22" key="1">
    <citation type="submission" date="2013-02" db="EMBL/GenBank/DDBJ databases">
        <title>The Genome Sequence of Acinetobacter sp. NIPH 236.</title>
        <authorList>
            <consortium name="The Broad Institute Genome Sequencing Platform"/>
            <consortium name="The Broad Institute Genome Sequencing Center for Infectious Disease"/>
            <person name="Cerqueira G."/>
            <person name="Feldgarden M."/>
            <person name="Courvalin P."/>
            <person name="Perichon B."/>
            <person name="Grillot-Courvalin C."/>
            <person name="Clermont D."/>
            <person name="Rocha E."/>
            <person name="Yoon E.-J."/>
            <person name="Nemec A."/>
            <person name="Walker B."/>
            <person name="Young S.K."/>
            <person name="Zeng Q."/>
            <person name="Gargeya S."/>
            <person name="Fitzgerald M."/>
            <person name="Haas B."/>
            <person name="Abouelleil A."/>
            <person name="Alvarado L."/>
            <person name="Arachchi H.M."/>
            <person name="Berlin A.M."/>
            <person name="Chapman S.B."/>
            <person name="Dewar J."/>
            <person name="Goldberg J."/>
            <person name="Griggs A."/>
            <person name="Gujja S."/>
            <person name="Hansen M."/>
            <person name="Howarth C."/>
            <person name="Imamovic A."/>
            <person name="Larimer J."/>
            <person name="McCowan C."/>
            <person name="Murphy C."/>
            <person name="Neiman D."/>
            <person name="Pearson M."/>
            <person name="Priest M."/>
            <person name="Roberts A."/>
            <person name="Saif S."/>
            <person name="Shea T."/>
            <person name="Sisk P."/>
            <person name="Sykes S."/>
            <person name="Wortman J."/>
            <person name="Nusbaum C."/>
            <person name="Birren B."/>
        </authorList>
    </citation>
    <scope>NUCLEOTIDE SEQUENCE [LARGE SCALE GENOMIC DNA]</scope>
    <source>
        <strain evidence="22">NIPH 236</strain>
    </source>
</reference>
<evidence type="ECO:0000256" key="6">
    <source>
        <dbReference type="ARBA" id="ARBA00022857"/>
    </source>
</evidence>
<protein>
    <recommendedName>
        <fullName evidence="14">Peroxisomal trans-2-enoyl-CoA reductase</fullName>
        <ecNumber evidence="13">1.3.1.38</ecNumber>
    </recommendedName>
</protein>
<evidence type="ECO:0000256" key="5">
    <source>
        <dbReference type="ARBA" id="ARBA00022832"/>
    </source>
</evidence>
<dbReference type="Proteomes" id="UP000013190">
    <property type="component" value="Unassembled WGS sequence"/>
</dbReference>
<dbReference type="SUPFAM" id="SSF51735">
    <property type="entry name" value="NAD(P)-binding Rossmann-fold domains"/>
    <property type="match status" value="1"/>
</dbReference>
<keyword evidence="8" id="KW-0443">Lipid metabolism</keyword>
<dbReference type="InterPro" id="IPR036291">
    <property type="entry name" value="NAD(P)-bd_dom_sf"/>
</dbReference>
<keyword evidence="7" id="KW-0560">Oxidoreductase</keyword>
<dbReference type="PANTHER" id="PTHR24317">
    <property type="entry name" value="PEROXISOMAL TRANS-2-ENOYL-COA REDUCTASE"/>
    <property type="match status" value="1"/>
</dbReference>
<dbReference type="RefSeq" id="WP_004664118.1">
    <property type="nucleotide sequence ID" value="NZ_BMDV01000008.1"/>
</dbReference>
<proteinExistence type="predicted"/>
<evidence type="ECO:0000256" key="12">
    <source>
        <dbReference type="ARBA" id="ARBA00038622"/>
    </source>
</evidence>
<dbReference type="InterPro" id="IPR002347">
    <property type="entry name" value="SDR_fam"/>
</dbReference>
<comment type="catalytic activity">
    <reaction evidence="16">
        <text>(2E)-tetradecenoyl-CoA + NADPH + H(+) = tetradecanoyl-CoA + NADP(+)</text>
        <dbReference type="Rhea" id="RHEA:44968"/>
        <dbReference type="ChEBI" id="CHEBI:15378"/>
        <dbReference type="ChEBI" id="CHEBI:57385"/>
        <dbReference type="ChEBI" id="CHEBI:57783"/>
        <dbReference type="ChEBI" id="CHEBI:58349"/>
        <dbReference type="ChEBI" id="CHEBI:61405"/>
    </reaction>
    <physiologicalReaction direction="left-to-right" evidence="16">
        <dbReference type="Rhea" id="RHEA:44969"/>
    </physiologicalReaction>
</comment>
<evidence type="ECO:0000256" key="11">
    <source>
        <dbReference type="ARBA" id="ARBA00037124"/>
    </source>
</evidence>
<keyword evidence="9" id="KW-0576">Peroxisome</keyword>
<evidence type="ECO:0000313" key="21">
    <source>
        <dbReference type="EMBL" id="ENU25703.1"/>
    </source>
</evidence>
<comment type="catalytic activity">
    <reaction evidence="18">
        <text>a (2E)-enoyl-CoA + NADPH + H(+) = a 2,3-saturated acyl-CoA + NADP(+)</text>
        <dbReference type="Rhea" id="RHEA:33763"/>
        <dbReference type="ChEBI" id="CHEBI:15378"/>
        <dbReference type="ChEBI" id="CHEBI:57783"/>
        <dbReference type="ChEBI" id="CHEBI:58349"/>
        <dbReference type="ChEBI" id="CHEBI:58856"/>
        <dbReference type="ChEBI" id="CHEBI:65111"/>
        <dbReference type="EC" id="1.3.1.38"/>
    </reaction>
    <physiologicalReaction direction="left-to-right" evidence="18">
        <dbReference type="Rhea" id="RHEA:33764"/>
    </physiologicalReaction>
</comment>